<dbReference type="EMBL" id="BK032788">
    <property type="protein sequence ID" value="DAF60422.1"/>
    <property type="molecule type" value="Genomic_DNA"/>
</dbReference>
<accession>A0A8S5TB09</accession>
<evidence type="ECO:0000313" key="1">
    <source>
        <dbReference type="EMBL" id="DAF60422.1"/>
    </source>
</evidence>
<protein>
    <submittedName>
        <fullName evidence="1">Uncharacterized protein</fullName>
    </submittedName>
</protein>
<sequence length="172" mass="20410">MSYSNKEEYEAQVREFREKYPDFKPAKDIEVLNLIMTRKNAKEIIEGKKKVEFRAYSDHYVGRLFDRNVLDFLKNHDGDKVVEQAVEDGIVDPLRVVRKIHFHDYNNSWYLDVEVAVNDNLAITKEDVEMLHTSYDCHEMDAILRSLELQKEKERPLYFFFGIEKVTGTNLK</sequence>
<reference evidence="1" key="1">
    <citation type="journal article" date="2021" name="Proc. Natl. Acad. Sci. U.S.A.">
        <title>A Catalog of Tens of Thousands of Viruses from Human Metagenomes Reveals Hidden Associations with Chronic Diseases.</title>
        <authorList>
            <person name="Tisza M.J."/>
            <person name="Buck C.B."/>
        </authorList>
    </citation>
    <scope>NUCLEOTIDE SEQUENCE</scope>
    <source>
        <strain evidence="1">CtmHK36</strain>
    </source>
</reference>
<organism evidence="1">
    <name type="scientific">Siphoviridae sp. ctmHK36</name>
    <dbReference type="NCBI Taxonomy" id="2827931"/>
    <lineage>
        <taxon>Viruses</taxon>
        <taxon>Duplodnaviria</taxon>
        <taxon>Heunggongvirae</taxon>
        <taxon>Uroviricota</taxon>
        <taxon>Caudoviricetes</taxon>
    </lineage>
</organism>
<name>A0A8S5TB09_9CAUD</name>
<proteinExistence type="predicted"/>